<dbReference type="Gene3D" id="1.25.10.10">
    <property type="entry name" value="Leucine-rich Repeat Variant"/>
    <property type="match status" value="2"/>
</dbReference>
<sequence>MTVFLLEFQSWYWTGCFDDPELQGAFDAMNEPTTSQAFGQGFLTLLRSDDTVAWGIALDFYDRAEMTSRFVGGNPFEDHGEEVCQVARELLRQPPRPVDERTRIEGANHASALAALWRFGLEDGDADAIAAVLERMPDMELRERAMDAARVLLGDSEAPDERLSALVARVEECYERVQAVRALRDSQEAAATEQLVLATKDDEWRVRQEAAAALSSGRRFYAHRPLLERLAGTWSDDERSGAADEVRSALSEGPHSLHWEGVELEAELRRAHAEMRSPSGEEAHRSAFCALLRSRRPEAVGIALDHYRLADGLTRFGIDGGEYAAEVLAIARDVLGRPSPAAGAEHASAFGILSELGEPEDAETIAAALRRREAPAVVRESAVDAAWECLERWDTPDEGVVTALEGLIFDGSGDAELRVQAVNALVGLGPVEQVTAVLRRAARSADLPVQVEAAVGLTFPDLIDEHRELVREVAGAWPQDAGERAAFVRQKLAD</sequence>
<evidence type="ECO:0008006" key="3">
    <source>
        <dbReference type="Google" id="ProtNLM"/>
    </source>
</evidence>
<gene>
    <name evidence="1" type="ORF">HNR61_004881</name>
</gene>
<dbReference type="EMBL" id="JACJIA010000006">
    <property type="protein sequence ID" value="MBA8953231.1"/>
    <property type="molecule type" value="Genomic_DNA"/>
</dbReference>
<dbReference type="RefSeq" id="WP_182845426.1">
    <property type="nucleotide sequence ID" value="NZ_BAAALP010000059.1"/>
</dbReference>
<dbReference type="Proteomes" id="UP000572680">
    <property type="component" value="Unassembled WGS sequence"/>
</dbReference>
<reference evidence="1 2" key="1">
    <citation type="submission" date="2020-08" db="EMBL/GenBank/DDBJ databases">
        <title>Genomic Encyclopedia of Type Strains, Phase IV (KMG-IV): sequencing the most valuable type-strain genomes for metagenomic binning, comparative biology and taxonomic classification.</title>
        <authorList>
            <person name="Goeker M."/>
        </authorList>
    </citation>
    <scope>NUCLEOTIDE SEQUENCE [LARGE SCALE GENOMIC DNA]</scope>
    <source>
        <strain evidence="1 2">DSM 44197</strain>
    </source>
</reference>
<evidence type="ECO:0000313" key="2">
    <source>
        <dbReference type="Proteomes" id="UP000572680"/>
    </source>
</evidence>
<dbReference type="SUPFAM" id="SSF48371">
    <property type="entry name" value="ARM repeat"/>
    <property type="match status" value="1"/>
</dbReference>
<organism evidence="1 2">
    <name type="scientific">Actinomadura namibiensis</name>
    <dbReference type="NCBI Taxonomy" id="182080"/>
    <lineage>
        <taxon>Bacteria</taxon>
        <taxon>Bacillati</taxon>
        <taxon>Actinomycetota</taxon>
        <taxon>Actinomycetes</taxon>
        <taxon>Streptosporangiales</taxon>
        <taxon>Thermomonosporaceae</taxon>
        <taxon>Actinomadura</taxon>
    </lineage>
</organism>
<protein>
    <recommendedName>
        <fullName evidence="3">HEAT repeat domain-containing protein</fullName>
    </recommendedName>
</protein>
<dbReference type="InterPro" id="IPR011989">
    <property type="entry name" value="ARM-like"/>
</dbReference>
<dbReference type="InterPro" id="IPR016024">
    <property type="entry name" value="ARM-type_fold"/>
</dbReference>
<dbReference type="AlphaFoldDB" id="A0A7W3QN69"/>
<comment type="caution">
    <text evidence="1">The sequence shown here is derived from an EMBL/GenBank/DDBJ whole genome shotgun (WGS) entry which is preliminary data.</text>
</comment>
<proteinExistence type="predicted"/>
<keyword evidence="2" id="KW-1185">Reference proteome</keyword>
<evidence type="ECO:0000313" key="1">
    <source>
        <dbReference type="EMBL" id="MBA8953231.1"/>
    </source>
</evidence>
<name>A0A7W3QN69_ACTNM</name>
<accession>A0A7W3QN69</accession>